<reference evidence="4 5" key="1">
    <citation type="submission" date="2015-01" db="EMBL/GenBank/DDBJ databases">
        <authorList>
            <person name="Pelicic Vladimir"/>
        </authorList>
    </citation>
    <scope>NUCLEOTIDE SEQUENCE [LARGE SCALE GENOMIC DNA]</scope>
    <source>
        <strain evidence="4 5">2908</strain>
    </source>
</reference>
<evidence type="ECO:0000313" key="4">
    <source>
        <dbReference type="EMBL" id="CEL89725.1"/>
    </source>
</evidence>
<dbReference type="SUPFAM" id="SSF56796">
    <property type="entry name" value="Dehydroquinate synthase-like"/>
    <property type="match status" value="1"/>
</dbReference>
<dbReference type="GO" id="GO:0004022">
    <property type="term" value="F:alcohol dehydrogenase (NAD+) activity"/>
    <property type="evidence" value="ECO:0007669"/>
    <property type="project" value="UniProtKB-EC"/>
</dbReference>
<dbReference type="FunFam" id="3.40.50.1970:FF:000003">
    <property type="entry name" value="Alcohol dehydrogenase, iron-containing"/>
    <property type="match status" value="1"/>
</dbReference>
<proteinExistence type="predicted"/>
<dbReference type="PANTHER" id="PTHR11496">
    <property type="entry name" value="ALCOHOL DEHYDROGENASE"/>
    <property type="match status" value="1"/>
</dbReference>
<protein>
    <submittedName>
        <fullName evidence="4">NADPH-dependent butanol dehydrogenase</fullName>
        <ecNumber evidence="4">1.1.1.1</ecNumber>
    </submittedName>
</protein>
<dbReference type="AlphaFoldDB" id="A0A0B7GIX4"/>
<dbReference type="Proteomes" id="UP000183504">
    <property type="component" value="Unassembled WGS sequence"/>
</dbReference>
<dbReference type="InterPro" id="IPR001670">
    <property type="entry name" value="ADH_Fe/GldA"/>
</dbReference>
<evidence type="ECO:0000256" key="1">
    <source>
        <dbReference type="ARBA" id="ARBA00023002"/>
    </source>
</evidence>
<dbReference type="CDD" id="cd08180">
    <property type="entry name" value="PDD"/>
    <property type="match status" value="1"/>
</dbReference>
<dbReference type="Gene3D" id="3.40.50.1970">
    <property type="match status" value="1"/>
</dbReference>
<dbReference type="EC" id="1.1.1.1" evidence="4"/>
<keyword evidence="1 4" id="KW-0560">Oxidoreductase</keyword>
<gene>
    <name evidence="4" type="primary">pduQ</name>
    <name evidence="4" type="ORF">SSV_0411</name>
</gene>
<sequence>MYKISYKTELHVGKGALQQLSHYKNEHILVVADPFLKTSGTLDAILANFDDSNDIVVFTDIVPDPPIETVVAGIKSAGDKPISIVLSIGGGSAIDASKAMYYFAKKQGAFSEAILIAIPTTSGTGSEVTDFSVITDADKGTKYPLVTSEILPDVAILDADLVMSLPSNITADTGMDVLTHAIEAYVSTEATDFSDALAEKAIKLVFEYLPKAYKNGQDVEAREKMHAASTLAGMAFNTAYLGINHSLAHAAGAKFHVPHGRLNSILMPHVIQYNAGIDLSNRGRQAVDKTVASRYQDIAKLLGCSASSPVSGVRQLVEAIKKLQRKLEMPTSLREYGVKADVFAQYKVEISEAALHDGCTPTNPRVPTAEELLKVLEKAF</sequence>
<organism evidence="4 5">
    <name type="scientific">Streptococcus sanguinis</name>
    <dbReference type="NCBI Taxonomy" id="1305"/>
    <lineage>
        <taxon>Bacteria</taxon>
        <taxon>Bacillati</taxon>
        <taxon>Bacillota</taxon>
        <taxon>Bacilli</taxon>
        <taxon>Lactobacillales</taxon>
        <taxon>Streptococcaceae</taxon>
        <taxon>Streptococcus</taxon>
    </lineage>
</organism>
<dbReference type="PANTHER" id="PTHR11496:SF83">
    <property type="entry name" value="HYDROXYACID-OXOACID TRANSHYDROGENASE, MITOCHONDRIAL"/>
    <property type="match status" value="1"/>
</dbReference>
<dbReference type="EMBL" id="CDMW01000001">
    <property type="protein sequence ID" value="CEL89725.1"/>
    <property type="molecule type" value="Genomic_DNA"/>
</dbReference>
<feature type="domain" description="Alcohol dehydrogenase iron-type/glycerol dehydrogenase GldA" evidence="2">
    <location>
        <begin position="8"/>
        <end position="158"/>
    </location>
</feature>
<evidence type="ECO:0000259" key="2">
    <source>
        <dbReference type="Pfam" id="PF00465"/>
    </source>
</evidence>
<dbReference type="Pfam" id="PF00465">
    <property type="entry name" value="Fe-ADH"/>
    <property type="match status" value="1"/>
</dbReference>
<dbReference type="Pfam" id="PF25137">
    <property type="entry name" value="ADH_Fe_C"/>
    <property type="match status" value="1"/>
</dbReference>
<dbReference type="FunFam" id="1.20.1090.10:FF:000001">
    <property type="entry name" value="Aldehyde-alcohol dehydrogenase"/>
    <property type="match status" value="1"/>
</dbReference>
<name>A0A0B7GIX4_STRSA</name>
<dbReference type="Gene3D" id="1.20.1090.10">
    <property type="entry name" value="Dehydroquinate synthase-like - alpha domain"/>
    <property type="match status" value="1"/>
</dbReference>
<dbReference type="PROSITE" id="PS00913">
    <property type="entry name" value="ADH_IRON_1"/>
    <property type="match status" value="1"/>
</dbReference>
<dbReference type="GO" id="GO:0046872">
    <property type="term" value="F:metal ion binding"/>
    <property type="evidence" value="ECO:0007669"/>
    <property type="project" value="InterPro"/>
</dbReference>
<dbReference type="InterPro" id="IPR039697">
    <property type="entry name" value="Alcohol_dehydrogenase_Fe"/>
</dbReference>
<dbReference type="InterPro" id="IPR056798">
    <property type="entry name" value="ADH_Fe_C"/>
</dbReference>
<dbReference type="InterPro" id="IPR018211">
    <property type="entry name" value="ADH_Fe_CS"/>
</dbReference>
<accession>A0A0B7GIX4</accession>
<evidence type="ECO:0000313" key="5">
    <source>
        <dbReference type="Proteomes" id="UP000183504"/>
    </source>
</evidence>
<evidence type="ECO:0000259" key="3">
    <source>
        <dbReference type="Pfam" id="PF25137"/>
    </source>
</evidence>
<dbReference type="RefSeq" id="WP_072073498.1">
    <property type="nucleotide sequence ID" value="NZ_CDMW01000001.1"/>
</dbReference>
<feature type="domain" description="Fe-containing alcohol dehydrogenase-like C-terminal" evidence="3">
    <location>
        <begin position="170"/>
        <end position="380"/>
    </location>
</feature>